<dbReference type="UniPathway" id="UPA00885"/>
<evidence type="ECO:0000256" key="4">
    <source>
        <dbReference type="ARBA" id="ARBA00022598"/>
    </source>
</evidence>
<evidence type="ECO:0000256" key="6">
    <source>
        <dbReference type="ARBA" id="ARBA00022786"/>
    </source>
</evidence>
<feature type="compositionally biased region" description="Polar residues" evidence="12">
    <location>
        <begin position="1"/>
        <end position="10"/>
    </location>
</feature>
<comment type="catalytic activity">
    <reaction evidence="9 11">
        <text>ATP + [NEDD8 protein] + [E1 NEDD8-activating enzyme]-L-cysteine = AMP + diphosphate + [E1 NEDD8-activating enzyme]-S-[NEDD8 protein]-yl-L-cysteine.</text>
        <dbReference type="EC" id="6.2.1.64"/>
    </reaction>
</comment>
<dbReference type="SUPFAM" id="SSF69572">
    <property type="entry name" value="Activating enzymes of the ubiquitin-like proteins"/>
    <property type="match status" value="1"/>
</dbReference>
<comment type="function">
    <text evidence="11">Catalytic subunit of the dimeric E1 enzyme, which activates NEDD8.</text>
</comment>
<dbReference type="InterPro" id="IPR045886">
    <property type="entry name" value="ThiF/MoeB/HesA"/>
</dbReference>
<proteinExistence type="inferred from homology"/>
<feature type="active site" description="Glycyl thioester intermediate" evidence="10">
    <location>
        <position position="307"/>
    </location>
</feature>
<evidence type="ECO:0000256" key="2">
    <source>
        <dbReference type="ARBA" id="ARBA00006310"/>
    </source>
</evidence>
<keyword evidence="5 11" id="KW-0547">Nucleotide-binding</keyword>
<dbReference type="EC" id="6.2.1.64" evidence="8 11"/>
<dbReference type="CDD" id="cd01488">
    <property type="entry name" value="Uba3_RUB"/>
    <property type="match status" value="1"/>
</dbReference>
<dbReference type="SMART" id="SM01181">
    <property type="entry name" value="E2_bind"/>
    <property type="match status" value="1"/>
</dbReference>
<accession>A0A0D2X3J1</accession>
<dbReference type="Gene3D" id="3.40.50.720">
    <property type="entry name" value="NAD(P)-binding Rossmann-like Domain"/>
    <property type="match status" value="1"/>
</dbReference>
<protein>
    <recommendedName>
        <fullName evidence="3 11">NEDD8-activating enzyme E1 catalytic subunit</fullName>
        <ecNumber evidence="8 11">6.2.1.64</ecNumber>
    </recommendedName>
</protein>
<evidence type="ECO:0000256" key="12">
    <source>
        <dbReference type="SAM" id="MobiDB-lite"/>
    </source>
</evidence>
<dbReference type="PANTHER" id="PTHR10953">
    <property type="entry name" value="UBIQUITIN-ACTIVATING ENZYME E1"/>
    <property type="match status" value="1"/>
</dbReference>
<evidence type="ECO:0000313" key="16">
    <source>
        <dbReference type="Proteomes" id="UP000008743"/>
    </source>
</evidence>
<gene>
    <name evidence="15" type="ORF">CAOG_005043</name>
</gene>
<keyword evidence="7 11" id="KW-0067">ATP-binding</keyword>
<dbReference type="GO" id="GO:0019781">
    <property type="term" value="F:NEDD8 activating enzyme activity"/>
    <property type="evidence" value="ECO:0007669"/>
    <property type="project" value="UniProtKB-UniRule"/>
</dbReference>
<dbReference type="FunFam" id="1.10.10.520:FF:000001">
    <property type="entry name" value="NEDD8-activating enzyme E1 catalytic subunit"/>
    <property type="match status" value="1"/>
</dbReference>
<evidence type="ECO:0000256" key="8">
    <source>
        <dbReference type="ARBA" id="ARBA00023624"/>
    </source>
</evidence>
<dbReference type="InParanoid" id="A0A0D2X3J1"/>
<dbReference type="Pfam" id="PF00899">
    <property type="entry name" value="ThiF"/>
    <property type="match status" value="1"/>
</dbReference>
<dbReference type="PhylomeDB" id="A0A0D2X3J1"/>
<dbReference type="InterPro" id="IPR035985">
    <property type="entry name" value="Ubiquitin-activating_enz"/>
</dbReference>
<dbReference type="OrthoDB" id="5977743at2759"/>
<dbReference type="InterPro" id="IPR033127">
    <property type="entry name" value="UBQ-activ_enz_E1_Cys_AS"/>
</dbReference>
<dbReference type="InterPro" id="IPR014929">
    <property type="entry name" value="E2-binding"/>
</dbReference>
<dbReference type="Proteomes" id="UP000008743">
    <property type="component" value="Unassembled WGS sequence"/>
</dbReference>
<dbReference type="Pfam" id="PF08825">
    <property type="entry name" value="E2_bind"/>
    <property type="match status" value="1"/>
</dbReference>
<evidence type="ECO:0000256" key="1">
    <source>
        <dbReference type="ARBA" id="ARBA00005032"/>
    </source>
</evidence>
<dbReference type="PANTHER" id="PTHR10953:SF6">
    <property type="entry name" value="NEDD8-ACTIVATING ENZYME E1 CATALYTIC SUBUNIT"/>
    <property type="match status" value="1"/>
</dbReference>
<dbReference type="AlphaFoldDB" id="A0A0D2X3J1"/>
<name>A0A0D2X3J1_CAPO3</name>
<dbReference type="InterPro" id="IPR000594">
    <property type="entry name" value="ThiF_NAD_FAD-bd"/>
</dbReference>
<evidence type="ECO:0000256" key="3">
    <source>
        <dbReference type="ARBA" id="ARBA00015203"/>
    </source>
</evidence>
<dbReference type="GO" id="GO:0005737">
    <property type="term" value="C:cytoplasm"/>
    <property type="evidence" value="ECO:0007669"/>
    <property type="project" value="TreeGrafter"/>
</dbReference>
<comment type="similarity">
    <text evidence="2 11">Belongs to the ubiquitin-activating E1 family. UBA3 subfamily.</text>
</comment>
<keyword evidence="13" id="KW-0812">Transmembrane</keyword>
<evidence type="ECO:0000313" key="15">
    <source>
        <dbReference type="EMBL" id="KJE94399.1"/>
    </source>
</evidence>
<keyword evidence="16" id="KW-1185">Reference proteome</keyword>
<dbReference type="EMBL" id="KE346367">
    <property type="protein sequence ID" value="KJE94399.1"/>
    <property type="molecule type" value="Genomic_DNA"/>
</dbReference>
<dbReference type="GO" id="GO:0005524">
    <property type="term" value="F:ATP binding"/>
    <property type="evidence" value="ECO:0007669"/>
    <property type="project" value="UniProtKB-UniRule"/>
</dbReference>
<reference evidence="16" key="1">
    <citation type="submission" date="2011-02" db="EMBL/GenBank/DDBJ databases">
        <title>The Genome Sequence of Capsaspora owczarzaki ATCC 30864.</title>
        <authorList>
            <person name="Russ C."/>
            <person name="Cuomo C."/>
            <person name="Burger G."/>
            <person name="Gray M.W."/>
            <person name="Holland P.W.H."/>
            <person name="King N."/>
            <person name="Lang F.B.F."/>
            <person name="Roger A.J."/>
            <person name="Ruiz-Trillo I."/>
            <person name="Young S.K."/>
            <person name="Zeng Q."/>
            <person name="Gargeya S."/>
            <person name="Alvarado L."/>
            <person name="Berlin A."/>
            <person name="Chapman S.B."/>
            <person name="Chen Z."/>
            <person name="Freedman E."/>
            <person name="Gellesch M."/>
            <person name="Goldberg J."/>
            <person name="Griggs A."/>
            <person name="Gujja S."/>
            <person name="Heilman E."/>
            <person name="Heiman D."/>
            <person name="Howarth C."/>
            <person name="Mehta T."/>
            <person name="Neiman D."/>
            <person name="Pearson M."/>
            <person name="Roberts A."/>
            <person name="Saif S."/>
            <person name="Shea T."/>
            <person name="Shenoy N."/>
            <person name="Sisk P."/>
            <person name="Stolte C."/>
            <person name="Sykes S."/>
            <person name="White J."/>
            <person name="Yandava C."/>
            <person name="Haas B."/>
            <person name="Nusbaum C."/>
            <person name="Birren B."/>
        </authorList>
    </citation>
    <scope>NUCLEOTIDE SEQUENCE</scope>
    <source>
        <strain evidence="16">ATCC 30864</strain>
    </source>
</reference>
<dbReference type="FunCoup" id="A0A0D2X3J1">
    <property type="interactions" value="957"/>
</dbReference>
<evidence type="ECO:0000256" key="5">
    <source>
        <dbReference type="ARBA" id="ARBA00022741"/>
    </source>
</evidence>
<dbReference type="eggNOG" id="KOG2015">
    <property type="taxonomic scope" value="Eukaryota"/>
</dbReference>
<dbReference type="PROSITE" id="PS00865">
    <property type="entry name" value="UBIQUITIN_ACTIVAT_2"/>
    <property type="match status" value="1"/>
</dbReference>
<sequence length="525" mass="57419">MDASTETAAQSGALDATAPSPAVAGSNNARPASNAIVSNTNTAAAAVAAAAVEDDDTEGEGEDVAPRFEDWAGRWDHIDKLLVRRGPFAQPTFEPCVELRDFLLEQCRILVIGAGGLGCELLKDLALSGFRNIDVIDMDTIDISNLNRQFLFRQKDVGQSKALVAAEFVNRRVAGCKVTPHFCKIQDKPEDFYRQFQLVVCGLDSIPARRWINALLVSLVQYNDDKEIVPGTMIPMIDGGTEGNCVLRFLQFSVRLFVGLSFTALFCVAGLLYQGFKGQARVILPGMSSCFECSIDTFPPQTTFPLCTIASTPRIPAHCIEYAKIVLWPQAFPDRALDTDDPEHINWLYLEALKRANEYGIQGVTYRLTQGVVKNIIPAVASTNAVIAAACASEAFKLATGCSSQLNNYMQFNGQDSLYTFTFEYEQKPDCLVCSNIPLDFACSASEPLRALVERLSEQPFQFKAPGIRGLGKTFYMSAPPSLELSTRPNLDRTLAELGLQDGAFLQVADVAVPLPVQLKLQFRP</sequence>
<dbReference type="Gene3D" id="3.10.290.20">
    <property type="entry name" value="Ubiquitin-like 2 activating enzyme e1b. Chain: B, domain 3"/>
    <property type="match status" value="1"/>
</dbReference>
<evidence type="ECO:0000256" key="11">
    <source>
        <dbReference type="RuleBase" id="RU368009"/>
    </source>
</evidence>
<dbReference type="InterPro" id="IPR030468">
    <property type="entry name" value="Uba3_N"/>
</dbReference>
<dbReference type="GO" id="GO:0005634">
    <property type="term" value="C:nucleus"/>
    <property type="evidence" value="ECO:0007669"/>
    <property type="project" value="TreeGrafter"/>
</dbReference>
<feature type="region of interest" description="Disordered" evidence="12">
    <location>
        <begin position="1"/>
        <end position="33"/>
    </location>
</feature>
<keyword evidence="13" id="KW-0472">Membrane</keyword>
<feature type="domain" description="E2 binding" evidence="14">
    <location>
        <begin position="441"/>
        <end position="524"/>
    </location>
</feature>
<evidence type="ECO:0000256" key="10">
    <source>
        <dbReference type="PROSITE-ProRule" id="PRU10132"/>
    </source>
</evidence>
<comment type="pathway">
    <text evidence="1 11">Protein modification; protein neddylation.</text>
</comment>
<dbReference type="InterPro" id="IPR023318">
    <property type="entry name" value="Ub_act_enz_dom_a_sf"/>
</dbReference>
<organism evidence="15 16">
    <name type="scientific">Capsaspora owczarzaki (strain ATCC 30864)</name>
    <dbReference type="NCBI Taxonomy" id="595528"/>
    <lineage>
        <taxon>Eukaryota</taxon>
        <taxon>Filasterea</taxon>
        <taxon>Capsaspora</taxon>
    </lineage>
</organism>
<evidence type="ECO:0000256" key="13">
    <source>
        <dbReference type="SAM" id="Phobius"/>
    </source>
</evidence>
<feature type="transmembrane region" description="Helical" evidence="13">
    <location>
        <begin position="252"/>
        <end position="273"/>
    </location>
</feature>
<evidence type="ECO:0000256" key="7">
    <source>
        <dbReference type="ARBA" id="ARBA00022840"/>
    </source>
</evidence>
<dbReference type="Gene3D" id="1.10.10.520">
    <property type="entry name" value="Ubiquitin activating enzymes (Uba3). Chain: B, domain 2"/>
    <property type="match status" value="1"/>
</dbReference>
<dbReference type="GO" id="GO:0045116">
    <property type="term" value="P:protein neddylation"/>
    <property type="evidence" value="ECO:0007669"/>
    <property type="project" value="UniProtKB-UniRule"/>
</dbReference>
<evidence type="ECO:0000256" key="9">
    <source>
        <dbReference type="ARBA" id="ARBA00024626"/>
    </source>
</evidence>
<keyword evidence="6 11" id="KW-0833">Ubl conjugation pathway</keyword>
<dbReference type="STRING" id="595528.A0A0D2X3J1"/>
<evidence type="ECO:0000259" key="14">
    <source>
        <dbReference type="SMART" id="SM01181"/>
    </source>
</evidence>
<keyword evidence="4 11" id="KW-0436">Ligase</keyword>
<keyword evidence="13" id="KW-1133">Transmembrane helix</keyword>